<dbReference type="EMBL" id="KN549320">
    <property type="protein sequence ID" value="KHJ98379.1"/>
    <property type="molecule type" value="Genomic_DNA"/>
</dbReference>
<dbReference type="Proteomes" id="UP000053660">
    <property type="component" value="Unassembled WGS sequence"/>
</dbReference>
<evidence type="ECO:0000313" key="3">
    <source>
        <dbReference type="Proteomes" id="UP000053660"/>
    </source>
</evidence>
<feature type="domain" description="DUF7083" evidence="1">
    <location>
        <begin position="51"/>
        <end position="135"/>
    </location>
</feature>
<proteinExistence type="predicted"/>
<evidence type="ECO:0000313" key="2">
    <source>
        <dbReference type="EMBL" id="KHJ98379.1"/>
    </source>
</evidence>
<evidence type="ECO:0000259" key="1">
    <source>
        <dbReference type="Pfam" id="PF23309"/>
    </source>
</evidence>
<protein>
    <recommendedName>
        <fullName evidence="1">DUF7083 domain-containing protein</fullName>
    </recommendedName>
</protein>
<dbReference type="AlphaFoldDB" id="A0A0B1TM79"/>
<keyword evidence="3" id="KW-1185">Reference proteome</keyword>
<sequence length="255" mass="29647">MAKANEEPQLARILETMVEQMRLQHEEMKSLFAALAPSQKPAVRDASKNQYDQLSKDVQKFVSGDDTGNTFDYWFKRYGPLIRDSSLPDGKKRDLVLLKLDEEAYRKYDDVLPLQPHEMEFETTVTNLQKLFASKKTLIRRRYECLRVVCPPLTSNHVPFREYANTIKRMDEDARLKDLDYTGLKTLQFVAGLQDPSLREVRLRMLHRLDTHSEDLPLTIEDLVAECENITALKMDSTGMEQCQDIHAVQKKKRI</sequence>
<dbReference type="OrthoDB" id="5858030at2759"/>
<reference evidence="2 3" key="1">
    <citation type="submission" date="2014-03" db="EMBL/GenBank/DDBJ databases">
        <title>Draft genome of the hookworm Oesophagostomum dentatum.</title>
        <authorList>
            <person name="Mitreva M."/>
        </authorList>
    </citation>
    <scope>NUCLEOTIDE SEQUENCE [LARGE SCALE GENOMIC DNA]</scope>
    <source>
        <strain evidence="2 3">OD-Hann</strain>
    </source>
</reference>
<organism evidence="2 3">
    <name type="scientific">Oesophagostomum dentatum</name>
    <name type="common">Nodular worm</name>
    <dbReference type="NCBI Taxonomy" id="61180"/>
    <lineage>
        <taxon>Eukaryota</taxon>
        <taxon>Metazoa</taxon>
        <taxon>Ecdysozoa</taxon>
        <taxon>Nematoda</taxon>
        <taxon>Chromadorea</taxon>
        <taxon>Rhabditida</taxon>
        <taxon>Rhabditina</taxon>
        <taxon>Rhabditomorpha</taxon>
        <taxon>Strongyloidea</taxon>
        <taxon>Strongylidae</taxon>
        <taxon>Oesophagostomum</taxon>
    </lineage>
</organism>
<dbReference type="InterPro" id="IPR055510">
    <property type="entry name" value="DUF7083"/>
</dbReference>
<gene>
    <name evidence="2" type="ORF">OESDEN_01647</name>
</gene>
<dbReference type="Pfam" id="PF23309">
    <property type="entry name" value="DUF7083"/>
    <property type="match status" value="1"/>
</dbReference>
<accession>A0A0B1TM79</accession>
<name>A0A0B1TM79_OESDE</name>